<dbReference type="Proteomes" id="UP000245683">
    <property type="component" value="Unassembled WGS sequence"/>
</dbReference>
<dbReference type="AlphaFoldDB" id="A0A317JUY1"/>
<sequence>MPDTTHIRSSHQAVLPDDVTDPLLWRAAYDVAAAHQPGEDGRCPSLLCVDQGGPCEPLVNARRAMRLARGGAALDRRSTNRETPAPVTRNRRRKAA</sequence>
<dbReference type="RefSeq" id="WP_109947039.1">
    <property type="nucleotide sequence ID" value="NZ_QGSV01000304.1"/>
</dbReference>
<proteinExistence type="predicted"/>
<name>A0A317JUY1_9ACTN</name>
<dbReference type="EMBL" id="QGSV01000304">
    <property type="protein sequence ID" value="PWU44611.1"/>
    <property type="molecule type" value="Genomic_DNA"/>
</dbReference>
<evidence type="ECO:0000313" key="2">
    <source>
        <dbReference type="EMBL" id="PWU44611.1"/>
    </source>
</evidence>
<gene>
    <name evidence="2" type="ORF">DLJ46_25085</name>
</gene>
<organism evidence="2 3">
    <name type="scientific">Micromonospora globispora</name>
    <dbReference type="NCBI Taxonomy" id="1450148"/>
    <lineage>
        <taxon>Bacteria</taxon>
        <taxon>Bacillati</taxon>
        <taxon>Actinomycetota</taxon>
        <taxon>Actinomycetes</taxon>
        <taxon>Micromonosporales</taxon>
        <taxon>Micromonosporaceae</taxon>
        <taxon>Micromonospora</taxon>
    </lineage>
</organism>
<evidence type="ECO:0000256" key="1">
    <source>
        <dbReference type="SAM" id="MobiDB-lite"/>
    </source>
</evidence>
<feature type="region of interest" description="Disordered" evidence="1">
    <location>
        <begin position="70"/>
        <end position="96"/>
    </location>
</feature>
<dbReference type="OrthoDB" id="3295129at2"/>
<comment type="caution">
    <text evidence="2">The sequence shown here is derived from an EMBL/GenBank/DDBJ whole genome shotgun (WGS) entry which is preliminary data.</text>
</comment>
<keyword evidence="3" id="KW-1185">Reference proteome</keyword>
<reference evidence="3" key="1">
    <citation type="submission" date="2018-05" db="EMBL/GenBank/DDBJ databases">
        <title>Micromonospora globispora sp. nov. and Micromonospora rugosa sp. nov., isolated from marine sediment.</title>
        <authorList>
            <person name="Carro L."/>
            <person name="Aysel V."/>
            <person name="Cetin D."/>
            <person name="Igual J.M."/>
            <person name="Klenk H.-P."/>
            <person name="Trujillo M.E."/>
            <person name="Sahin N."/>
        </authorList>
    </citation>
    <scope>NUCLEOTIDE SEQUENCE [LARGE SCALE GENOMIC DNA]</scope>
    <source>
        <strain evidence="3">S2904</strain>
    </source>
</reference>
<protein>
    <submittedName>
        <fullName evidence="2">Uncharacterized protein</fullName>
    </submittedName>
</protein>
<accession>A0A317JUY1</accession>
<evidence type="ECO:0000313" key="3">
    <source>
        <dbReference type="Proteomes" id="UP000245683"/>
    </source>
</evidence>